<comment type="caution">
    <text evidence="2">The sequence shown here is derived from an EMBL/GenBank/DDBJ whole genome shotgun (WGS) entry which is preliminary data.</text>
</comment>
<reference evidence="2 3" key="1">
    <citation type="journal article" date="2019" name="Nat. Microbiol.">
        <title>Mediterranean grassland soil C-N compound turnover is dependent on rainfall and depth, and is mediated by genomically divergent microorganisms.</title>
        <authorList>
            <person name="Diamond S."/>
            <person name="Andeer P.F."/>
            <person name="Li Z."/>
            <person name="Crits-Christoph A."/>
            <person name="Burstein D."/>
            <person name="Anantharaman K."/>
            <person name="Lane K.R."/>
            <person name="Thomas B.C."/>
            <person name="Pan C."/>
            <person name="Northen T.R."/>
            <person name="Banfield J.F."/>
        </authorList>
    </citation>
    <scope>NUCLEOTIDE SEQUENCE [LARGE SCALE GENOMIC DNA]</scope>
    <source>
        <strain evidence="2">NP_7</strain>
    </source>
</reference>
<feature type="transmembrane region" description="Helical" evidence="1">
    <location>
        <begin position="188"/>
        <end position="214"/>
    </location>
</feature>
<feature type="transmembrane region" description="Helical" evidence="1">
    <location>
        <begin position="154"/>
        <end position="176"/>
    </location>
</feature>
<proteinExistence type="predicted"/>
<feature type="transmembrane region" description="Helical" evidence="1">
    <location>
        <begin position="128"/>
        <end position="148"/>
    </location>
</feature>
<name>A0A537JGZ3_9BACT</name>
<gene>
    <name evidence="2" type="ORF">E6H04_04185</name>
</gene>
<keyword evidence="1" id="KW-0812">Transmembrane</keyword>
<accession>A0A537JGZ3</accession>
<keyword evidence="1" id="KW-0472">Membrane</keyword>
<feature type="transmembrane region" description="Helical" evidence="1">
    <location>
        <begin position="60"/>
        <end position="84"/>
    </location>
</feature>
<dbReference type="Proteomes" id="UP000320048">
    <property type="component" value="Unassembled WGS sequence"/>
</dbReference>
<sequence>MGGFERGIADVFATLQGWLVTTGATQSMARLAWAVLTFLWLGHVAASMRPGCPPDVVGTFGRLVVAGGLLGAVGSLNRVIVLAFEALRDAGSAVLAGLIGQSWHQFFRESIAQSGVVFQMLPWLSWPWALGLLFAGILIGVLLFAVGYTVYLAILFFAHLTLLLALFLAPLALALLATPGTARWTGRWAVVIVKTALVVFSVRVIHAAVIYLAVIVPVRQASAGLAGGFRGLGSNHRGPGSACMRCCGRSG</sequence>
<dbReference type="EMBL" id="VBAO01000108">
    <property type="protein sequence ID" value="TMI82785.1"/>
    <property type="molecule type" value="Genomic_DNA"/>
</dbReference>
<organism evidence="2 3">
    <name type="scientific">Candidatus Segetimicrobium genomatis</name>
    <dbReference type="NCBI Taxonomy" id="2569760"/>
    <lineage>
        <taxon>Bacteria</taxon>
        <taxon>Bacillati</taxon>
        <taxon>Candidatus Sysuimicrobiota</taxon>
        <taxon>Candidatus Sysuimicrobiia</taxon>
        <taxon>Candidatus Sysuimicrobiales</taxon>
        <taxon>Candidatus Segetimicrobiaceae</taxon>
        <taxon>Candidatus Segetimicrobium</taxon>
    </lineage>
</organism>
<feature type="transmembrane region" description="Helical" evidence="1">
    <location>
        <begin position="31"/>
        <end position="48"/>
    </location>
</feature>
<protein>
    <submittedName>
        <fullName evidence="2">Uncharacterized protein</fullName>
    </submittedName>
</protein>
<evidence type="ECO:0000313" key="3">
    <source>
        <dbReference type="Proteomes" id="UP000320048"/>
    </source>
</evidence>
<keyword evidence="1" id="KW-1133">Transmembrane helix</keyword>
<dbReference type="AlphaFoldDB" id="A0A537JGZ3"/>
<evidence type="ECO:0000256" key="1">
    <source>
        <dbReference type="SAM" id="Phobius"/>
    </source>
</evidence>
<evidence type="ECO:0000313" key="2">
    <source>
        <dbReference type="EMBL" id="TMI82785.1"/>
    </source>
</evidence>